<evidence type="ECO:0000256" key="1">
    <source>
        <dbReference type="ARBA" id="ARBA00005762"/>
    </source>
</evidence>
<keyword evidence="3 8" id="KW-0808">Transferase</keyword>
<dbReference type="AlphaFoldDB" id="A0A9P3LCQ2"/>
<dbReference type="PANTHER" id="PTHR23079:SF55">
    <property type="entry name" value="RNA-DIRECTED RNA POLYMERASE"/>
    <property type="match status" value="1"/>
</dbReference>
<dbReference type="InterPro" id="IPR058752">
    <property type="entry name" value="RDRP_C_head"/>
</dbReference>
<keyword evidence="5 8" id="KW-0694">RNA-binding</keyword>
<keyword evidence="12" id="KW-1185">Reference proteome</keyword>
<evidence type="ECO:0000256" key="8">
    <source>
        <dbReference type="RuleBase" id="RU363098"/>
    </source>
</evidence>
<dbReference type="EC" id="2.7.7.48" evidence="8"/>
<dbReference type="Proteomes" id="UP000703269">
    <property type="component" value="Unassembled WGS sequence"/>
</dbReference>
<dbReference type="Pfam" id="PF26253">
    <property type="entry name" value="RdRP_head"/>
    <property type="match status" value="1"/>
</dbReference>
<gene>
    <name evidence="11" type="ORF">PsYK624_059220</name>
</gene>
<evidence type="ECO:0000259" key="9">
    <source>
        <dbReference type="Pfam" id="PF05183"/>
    </source>
</evidence>
<organism evidence="11 12">
    <name type="scientific">Phanerochaete sordida</name>
    <dbReference type="NCBI Taxonomy" id="48140"/>
    <lineage>
        <taxon>Eukaryota</taxon>
        <taxon>Fungi</taxon>
        <taxon>Dikarya</taxon>
        <taxon>Basidiomycota</taxon>
        <taxon>Agaricomycotina</taxon>
        <taxon>Agaricomycetes</taxon>
        <taxon>Polyporales</taxon>
        <taxon>Phanerochaetaceae</taxon>
        <taxon>Phanerochaete</taxon>
    </lineage>
</organism>
<dbReference type="InterPro" id="IPR007855">
    <property type="entry name" value="RDRP"/>
</dbReference>
<sequence>MDWNPEIHDRAALEDHLGGLGILKDYTVDELLVRTTKNTRSGNEFGFKPTRLSIGTLKDRTFYCGFDSPVERSGQDVHDPTGDPLPSSFWIRFAEEWFQIRAFCQDMDDDLTFRPYECRIPFRDIVPGGIQLRSQYDGNRVTAYLSIRSRRPAKYSRRLENHLTIGREAIWDRHATEADFMGPDVDEAAAGPIQALVDTRLIVNAGLWLVHRLTLNMTVRQYKLMWMCMVRLRLINLDPDFSSPTDIRPVQPMPDAQYLKHLLHDLPFDRRYLVEALLSHGTVTVPETGQLMQALSRYRQEDQIAILEGFFKCRRKASIKRDLRDVARRIARSRTTHTDRHLVPVRRCLVTPTHCILYPPSLETSNEMLRDHEAYADRFLRVQFVDDDGDFPVTGDTLLIDDDVYGLEGVFARVRRALSDGLVIAGRHYVFATFSESQARERSLWMIAEEGPFTVSAVLAQMGDLSQERIIAKHAARQSLALSTTRAVQMKVRINRDLDDSKRNSYLFTDGVGQFSQRLAQACAKTLGYRFTPVSAAQIRIGGAKGVLAVVEDETLAENEIRIRPSMIKLKGVKPEPTLNIIKLATYSPATLNRQAILLLEDRGVSSDVLFDVFVQEKRKIQGLEAGFDPMRLASVTTFPLAKALKHDIDDPVVQNVVSLVKTRLLSDLKWKAWIALADSAYLMGVADETGSLQEGEVFCQIHPPFSEPRIIEARCTIYRNPCLHPRDVRLVTAVDCPKLRHLRNVIVFSTKGERDLPNMLAGGDLDGDCYSLIWDKRLLIPEGAEYEPMDYTPPTPVRSDRPVSIAQTKQHFLATMKNDVLGRVCNTHMALSDQHGPSDFQCRELAALASQAVDFSKTGVAVEQAAIPRVEAYPDFMGKEYKSIRVFKKQQIESYPSEKVLGRMFREIDPEPVFEEAEELAGDPRILEAAERTKYEEYLEAAAVHKIQYEFELTGLLRRYNIIETECVAGLLLRSPKTRLKVEKDYDLRMAIRDAYAHVVAATIARADEHTAAHPVSDDVDVSRRAWAAAAYKLTYDPEYADHTKIDWSKVDELVWQEGLYEELVDEFDEMDMDEVDDAERRLSFPWVFADYLFMLLQQ</sequence>
<comment type="caution">
    <text evidence="11">The sequence shown here is derived from an EMBL/GenBank/DDBJ whole genome shotgun (WGS) entry which is preliminary data.</text>
</comment>
<evidence type="ECO:0000256" key="4">
    <source>
        <dbReference type="ARBA" id="ARBA00022695"/>
    </source>
</evidence>
<keyword evidence="6" id="KW-0943">RNA-mediated gene silencing</keyword>
<dbReference type="GO" id="GO:0030422">
    <property type="term" value="P:siRNA processing"/>
    <property type="evidence" value="ECO:0007669"/>
    <property type="project" value="TreeGrafter"/>
</dbReference>
<evidence type="ECO:0000256" key="5">
    <source>
        <dbReference type="ARBA" id="ARBA00022884"/>
    </source>
</evidence>
<evidence type="ECO:0000313" key="12">
    <source>
        <dbReference type="Proteomes" id="UP000703269"/>
    </source>
</evidence>
<dbReference type="GO" id="GO:0031380">
    <property type="term" value="C:nuclear RNA-directed RNA polymerase complex"/>
    <property type="evidence" value="ECO:0007669"/>
    <property type="project" value="TreeGrafter"/>
</dbReference>
<dbReference type="GO" id="GO:0003968">
    <property type="term" value="F:RNA-directed RNA polymerase activity"/>
    <property type="evidence" value="ECO:0007669"/>
    <property type="project" value="UniProtKB-KW"/>
</dbReference>
<evidence type="ECO:0000313" key="11">
    <source>
        <dbReference type="EMBL" id="GJE89814.1"/>
    </source>
</evidence>
<dbReference type="OrthoDB" id="6513042at2759"/>
<dbReference type="GO" id="GO:0003723">
    <property type="term" value="F:RNA binding"/>
    <property type="evidence" value="ECO:0007669"/>
    <property type="project" value="UniProtKB-KW"/>
</dbReference>
<accession>A0A9P3LCQ2</accession>
<dbReference type="EMBL" id="BPQB01000014">
    <property type="protein sequence ID" value="GJE89814.1"/>
    <property type="molecule type" value="Genomic_DNA"/>
</dbReference>
<evidence type="ECO:0000259" key="10">
    <source>
        <dbReference type="Pfam" id="PF26253"/>
    </source>
</evidence>
<proteinExistence type="inferred from homology"/>
<feature type="domain" description="RDRP core" evidence="9">
    <location>
        <begin position="350"/>
        <end position="909"/>
    </location>
</feature>
<keyword evidence="2 8" id="KW-0696">RNA-directed RNA polymerase</keyword>
<name>A0A9P3LCQ2_9APHY</name>
<dbReference type="PANTHER" id="PTHR23079">
    <property type="entry name" value="RNA-DEPENDENT RNA POLYMERASE"/>
    <property type="match status" value="1"/>
</dbReference>
<evidence type="ECO:0000256" key="7">
    <source>
        <dbReference type="ARBA" id="ARBA00048744"/>
    </source>
</evidence>
<protein>
    <recommendedName>
        <fullName evidence="8">RNA-dependent RNA polymerase</fullName>
        <ecNumber evidence="8">2.7.7.48</ecNumber>
    </recommendedName>
</protein>
<evidence type="ECO:0000256" key="2">
    <source>
        <dbReference type="ARBA" id="ARBA00022484"/>
    </source>
</evidence>
<dbReference type="Pfam" id="PF05183">
    <property type="entry name" value="RdRP"/>
    <property type="match status" value="1"/>
</dbReference>
<feature type="domain" description="RDRP C-terminal head" evidence="10">
    <location>
        <begin position="932"/>
        <end position="1096"/>
    </location>
</feature>
<comment type="catalytic activity">
    <reaction evidence="7 8">
        <text>RNA(n) + a ribonucleoside 5'-triphosphate = RNA(n+1) + diphosphate</text>
        <dbReference type="Rhea" id="RHEA:21248"/>
        <dbReference type="Rhea" id="RHEA-COMP:14527"/>
        <dbReference type="Rhea" id="RHEA-COMP:17342"/>
        <dbReference type="ChEBI" id="CHEBI:33019"/>
        <dbReference type="ChEBI" id="CHEBI:61557"/>
        <dbReference type="ChEBI" id="CHEBI:140395"/>
        <dbReference type="EC" id="2.7.7.48"/>
    </reaction>
</comment>
<evidence type="ECO:0000256" key="6">
    <source>
        <dbReference type="ARBA" id="ARBA00023158"/>
    </source>
</evidence>
<keyword evidence="4 8" id="KW-0548">Nucleotidyltransferase</keyword>
<dbReference type="InterPro" id="IPR057596">
    <property type="entry name" value="RDRP_core"/>
</dbReference>
<evidence type="ECO:0000256" key="3">
    <source>
        <dbReference type="ARBA" id="ARBA00022679"/>
    </source>
</evidence>
<comment type="similarity">
    <text evidence="1 8">Belongs to the RdRP family.</text>
</comment>
<reference evidence="11 12" key="1">
    <citation type="submission" date="2021-08" db="EMBL/GenBank/DDBJ databases">
        <title>Draft Genome Sequence of Phanerochaete sordida strain YK-624.</title>
        <authorList>
            <person name="Mori T."/>
            <person name="Dohra H."/>
            <person name="Suzuki T."/>
            <person name="Kawagishi H."/>
            <person name="Hirai H."/>
        </authorList>
    </citation>
    <scope>NUCLEOTIDE SEQUENCE [LARGE SCALE GENOMIC DNA]</scope>
    <source>
        <strain evidence="11 12">YK-624</strain>
    </source>
</reference>